<evidence type="ECO:0000313" key="12">
    <source>
        <dbReference type="Proteomes" id="UP000583929"/>
    </source>
</evidence>
<organism evidence="11 12">
    <name type="scientific">Cannabis sativa</name>
    <name type="common">Hemp</name>
    <name type="synonym">Marijuana</name>
    <dbReference type="NCBI Taxonomy" id="3483"/>
    <lineage>
        <taxon>Eukaryota</taxon>
        <taxon>Viridiplantae</taxon>
        <taxon>Streptophyta</taxon>
        <taxon>Embryophyta</taxon>
        <taxon>Tracheophyta</taxon>
        <taxon>Spermatophyta</taxon>
        <taxon>Magnoliopsida</taxon>
        <taxon>eudicotyledons</taxon>
        <taxon>Gunneridae</taxon>
        <taxon>Pentapetalae</taxon>
        <taxon>rosids</taxon>
        <taxon>fabids</taxon>
        <taxon>Rosales</taxon>
        <taxon>Cannabaceae</taxon>
        <taxon>Cannabis</taxon>
    </lineage>
</organism>
<dbReference type="CDD" id="cd05599">
    <property type="entry name" value="STKc_NDR_like"/>
    <property type="match status" value="1"/>
</dbReference>
<comment type="caution">
    <text evidence="11">The sequence shown here is derived from an EMBL/GenBank/DDBJ whole genome shotgun (WGS) entry which is preliminary data.</text>
</comment>
<dbReference type="PANTHER" id="PTHR31115:SF3">
    <property type="entry name" value="EXPRESSED PROTEIN"/>
    <property type="match status" value="1"/>
</dbReference>
<evidence type="ECO:0000256" key="3">
    <source>
        <dbReference type="ARBA" id="ARBA00022679"/>
    </source>
</evidence>
<evidence type="ECO:0000313" key="11">
    <source>
        <dbReference type="EMBL" id="KAF4391918.1"/>
    </source>
</evidence>
<dbReference type="PANTHER" id="PTHR31115">
    <property type="entry name" value="OS05G0107300 PROTEIN"/>
    <property type="match status" value="1"/>
</dbReference>
<evidence type="ECO:0000256" key="2">
    <source>
        <dbReference type="ARBA" id="ARBA00022553"/>
    </source>
</evidence>
<feature type="domain" description="Protein kinase" evidence="9">
    <location>
        <begin position="110"/>
        <end position="451"/>
    </location>
</feature>
<dbReference type="InterPro" id="IPR000719">
    <property type="entry name" value="Prot_kinase_dom"/>
</dbReference>
<dbReference type="Gene3D" id="3.30.200.20">
    <property type="entry name" value="Phosphorylase Kinase, domain 1"/>
    <property type="match status" value="1"/>
</dbReference>
<dbReference type="GO" id="GO:0005524">
    <property type="term" value="F:ATP binding"/>
    <property type="evidence" value="ECO:0007669"/>
    <property type="project" value="UniProtKB-UniRule"/>
</dbReference>
<feature type="region of interest" description="Disordered" evidence="8">
    <location>
        <begin position="1189"/>
        <end position="1214"/>
    </location>
</feature>
<feature type="compositionally biased region" description="Acidic residues" evidence="8">
    <location>
        <begin position="1"/>
        <end position="29"/>
    </location>
</feature>
<dbReference type="InterPro" id="IPR017892">
    <property type="entry name" value="Pkinase_C"/>
</dbReference>
<dbReference type="SMART" id="SM00133">
    <property type="entry name" value="S_TK_X"/>
    <property type="match status" value="1"/>
</dbReference>
<feature type="region of interest" description="Disordered" evidence="8">
    <location>
        <begin position="1728"/>
        <end position="1795"/>
    </location>
</feature>
<feature type="region of interest" description="Disordered" evidence="8">
    <location>
        <begin position="1671"/>
        <end position="1690"/>
    </location>
</feature>
<evidence type="ECO:0000256" key="4">
    <source>
        <dbReference type="ARBA" id="ARBA00022741"/>
    </source>
</evidence>
<dbReference type="Pfam" id="PF00433">
    <property type="entry name" value="Pkinase_C"/>
    <property type="match status" value="1"/>
</dbReference>
<dbReference type="Gene3D" id="1.10.510.10">
    <property type="entry name" value="Transferase(Phosphotransferase) domain 1"/>
    <property type="match status" value="1"/>
</dbReference>
<dbReference type="PROSITE" id="PS51285">
    <property type="entry name" value="AGC_KINASE_CTER"/>
    <property type="match status" value="1"/>
</dbReference>
<sequence length="1907" mass="211996">MENNPEEEEEEQLEEEDQVAPMAGEEEEGAVVGSSLTMERVAAAKKFIENHYRSQMKHIQDRKERRSVLEKKLASEHVSEEEQMNMMKDLERKETDFIRLKRHKICVDDFDLLTIIGRGAFGEVRLCREKKSGNIYAMKKLKKSEMLSRGQVEHVRAERNLLAEVGSHCIVKLYYSFQDAEYLYLIMEYLPGGDIMTLLIREETLTETVARFYIAQSVLAIESIHKHNYIHRLVPLLFAISSNEESDQLLTIIFCLCNPSLPFILRDIKPDNLLLDKNGHMKLSDFGLCKPLDCSNLSPIQENEVFDDDNLNDTTDLEGYSTDMKSGRRWKSPLEQLKHWQMNRRKLAFSTVGTPDYIAPEVLLKKGYGIECDWWSLGAIMYEMLVGYPPFYSDDPITACRKIVHWKNHLKFPEEARLSPEAKDLISRLLCDVEHRLGTGGTDQIKAHPWFKDIVWDQLYEMEAAFKPEVNGELDTQNFMKFDEVDPPKPARSGSGAMRKMLMTPKDLSFVGYTYKNFEAVKGLHHSPGTKRSTEPNRSSTDSAHSDSTVDYQEEYLTEATRKIVLSSSEDVISEVLTHLIQVDLTFVFNIFLYISDTLPICAETSAMATSGKFDISGSPDRPLYIGGQRGSHIAPSLDKSGSFRESVDNPILSSLPNMSRSASVAHENLLDFFRCIRFDAKVVAAEHKSLRQGDFKRHINVAFGVSPDESPSGSTKGKMLPSPSPEEIKRLKSSLRESNVKARDRVKIFNEALSVFNKFFPNVPSKKRSRSEGFPSDRSGAVLSNDRSGLGTSMGKIGIQNHSIPGSFELEQHKSEERTKTALPNKRTRTSFADAKMDGRSNTLLRPSGVVDRDREMLRLANSGAVQGEDRTLSIGVDGWDKSKMKKKRSGIKPDVSPSTVSTKPNDGYRETKQGMQQRPITDARSRLNIESHGFRPGLNSGVVGVGKSDVMSQQTGLGIRSSLPRTDPDSSSLINDKRDRPIGSDKERVNLRAVNKANVRDDLNSASPLSNAKVNATVRAPRSNTGVVPKLSPVVHRATASNDWEISHCTNKPPSGVGANRKRTASTRSSSPPVHWAGQRPQKISRTARRSNFVPIVSTNDETPAMDSPSDVSNDHGLGYAKRMPGSSPQQVKLKCEPLLSAALSESEESGAAEIKSRDKGKKCDDLDEKAAQNIQKVSPLVLSSRKNRPVTGEDLGDGVRRQGRTGRGFASTRSLMPMGVEKIGNVGTAKQLRSARLGIEKTESKPGRPPTRKPSERKTYTRQKNTVNVAADFLVGSDDGQEELLAAANAAVNPGRACSSPFWKQMEPFFGFISDADITYLKQQGNIESTVQTATQAPSSVDACNNVPNGFGLTESESRNDEFLSEQLISGTGDHNEIPLCQRLIAALISEEDYSTGNEDLKVDEYQPELDLDGELGSNSLDHQSLLNFQFAGKAAFNGYRINVQSEHNELETDMADIPHKTMNSNLSHSLNGLLPDQAMIANRPCSEFQYGIMPLNEKLLLEIQSIGIFPESGPGISHISDEEISQEISKFEEKYHEQALKRKDLMDSLLKSASITKDHQEKEFEQCALEKLVTMAYEKYTACWGPNTSGKSSSNKMAKQAALAFVKRTLEQCHKYEETGKSCFSEPLFKDIFLSGSNINYARQADSATEGESSKGYASIRHLEGRVSASMGSHQSPSQFNQNVDNHDISSDVNHLSEQTIGKEDMWSNRVKKRELSLDDLGNTIGTSITPVMGTSLSSSAKGKRSERDRDGKGHNREVLSRNGNAKIGRPLSNAKGERKSKTKPKQKMTQLSVSVNGLLGRTSEQVKSAMPSMSRSNEMTRTNNAKEKNDFGLDVLDEHEPLDLSHLQIPGMDVLGVPDDLDGQGQDLGTWLNIDDDGLQDHDFMGGLEIPMDDLSELNMMV</sequence>
<dbReference type="Pfam" id="PF00069">
    <property type="entry name" value="Pkinase"/>
    <property type="match status" value="2"/>
</dbReference>
<keyword evidence="5" id="KW-0418">Kinase</keyword>
<keyword evidence="2" id="KW-0597">Phosphoprotein</keyword>
<feature type="compositionally biased region" description="Basic and acidic residues" evidence="8">
    <location>
        <begin position="1157"/>
        <end position="1169"/>
    </location>
</feature>
<evidence type="ECO:0000259" key="10">
    <source>
        <dbReference type="PROSITE" id="PS51285"/>
    </source>
</evidence>
<keyword evidence="6 7" id="KW-0067">ATP-binding</keyword>
<dbReference type="CDD" id="cd21742">
    <property type="entry name" value="MobB_NDR_LATS-like"/>
    <property type="match status" value="1"/>
</dbReference>
<feature type="binding site" evidence="7">
    <location>
        <position position="139"/>
    </location>
    <ligand>
        <name>ATP</name>
        <dbReference type="ChEBI" id="CHEBI:30616"/>
    </ligand>
</feature>
<dbReference type="PROSITE" id="PS00107">
    <property type="entry name" value="PROTEIN_KINASE_ATP"/>
    <property type="match status" value="1"/>
</dbReference>
<feature type="region of interest" description="Disordered" evidence="8">
    <location>
        <begin position="525"/>
        <end position="550"/>
    </location>
</feature>
<evidence type="ECO:0000259" key="9">
    <source>
        <dbReference type="PROSITE" id="PS50011"/>
    </source>
</evidence>
<keyword evidence="1" id="KW-0723">Serine/threonine-protein kinase</keyword>
<dbReference type="Proteomes" id="UP000583929">
    <property type="component" value="Unassembled WGS sequence"/>
</dbReference>
<dbReference type="InterPro" id="IPR017441">
    <property type="entry name" value="Protein_kinase_ATP_BS"/>
</dbReference>
<feature type="compositionally biased region" description="Polar residues" evidence="8">
    <location>
        <begin position="536"/>
        <end position="550"/>
    </location>
</feature>
<feature type="compositionally biased region" description="Polar residues" evidence="8">
    <location>
        <begin position="1674"/>
        <end position="1688"/>
    </location>
</feature>
<feature type="compositionally biased region" description="Basic and acidic residues" evidence="8">
    <location>
        <begin position="1748"/>
        <end position="1764"/>
    </location>
</feature>
<feature type="region of interest" description="Disordered" evidence="8">
    <location>
        <begin position="1"/>
        <end position="36"/>
    </location>
</feature>
<evidence type="ECO:0000256" key="1">
    <source>
        <dbReference type="ARBA" id="ARBA00022527"/>
    </source>
</evidence>
<evidence type="ECO:0000256" key="5">
    <source>
        <dbReference type="ARBA" id="ARBA00022777"/>
    </source>
</evidence>
<protein>
    <submittedName>
        <fullName evidence="11">Uncharacterized protein</fullName>
    </submittedName>
</protein>
<feature type="region of interest" description="Disordered" evidence="8">
    <location>
        <begin position="706"/>
        <end position="727"/>
    </location>
</feature>
<name>A0A7J6HBD0_CANSA</name>
<keyword evidence="4 7" id="KW-0547">Nucleotide-binding</keyword>
<feature type="region of interest" description="Disordered" evidence="8">
    <location>
        <begin position="957"/>
        <end position="985"/>
    </location>
</feature>
<feature type="region of interest" description="Disordered" evidence="8">
    <location>
        <begin position="1238"/>
        <end position="1263"/>
    </location>
</feature>
<evidence type="ECO:0000256" key="6">
    <source>
        <dbReference type="ARBA" id="ARBA00022840"/>
    </source>
</evidence>
<keyword evidence="12" id="KW-1185">Reference proteome</keyword>
<evidence type="ECO:0000256" key="7">
    <source>
        <dbReference type="PROSITE-ProRule" id="PRU10141"/>
    </source>
</evidence>
<dbReference type="SUPFAM" id="SSF56112">
    <property type="entry name" value="Protein kinase-like (PK-like)"/>
    <property type="match status" value="2"/>
</dbReference>
<evidence type="ECO:0000256" key="8">
    <source>
        <dbReference type="SAM" id="MobiDB-lite"/>
    </source>
</evidence>
<feature type="region of interest" description="Disordered" evidence="8">
    <location>
        <begin position="1147"/>
        <end position="1169"/>
    </location>
</feature>
<proteinExistence type="predicted"/>
<feature type="domain" description="AGC-kinase C-terminal" evidence="10">
    <location>
        <begin position="452"/>
        <end position="525"/>
    </location>
</feature>
<dbReference type="PROSITE" id="PS50011">
    <property type="entry name" value="PROTEIN_KINASE_DOM"/>
    <property type="match status" value="1"/>
</dbReference>
<dbReference type="EMBL" id="JAATIQ010000055">
    <property type="protein sequence ID" value="KAF4391918.1"/>
    <property type="molecule type" value="Genomic_DNA"/>
</dbReference>
<dbReference type="GO" id="GO:0004674">
    <property type="term" value="F:protein serine/threonine kinase activity"/>
    <property type="evidence" value="ECO:0007669"/>
    <property type="project" value="UniProtKB-KW"/>
</dbReference>
<keyword evidence="3" id="KW-0808">Transferase</keyword>
<accession>A0A7J6HBD0</accession>
<feature type="region of interest" description="Disordered" evidence="8">
    <location>
        <begin position="885"/>
        <end position="921"/>
    </location>
</feature>
<feature type="region of interest" description="Disordered" evidence="8">
    <location>
        <begin position="765"/>
        <end position="790"/>
    </location>
</feature>
<dbReference type="FunFam" id="1.10.510.10:FF:000106">
    <property type="entry name" value="Non-specific serine/threonine protein kinase"/>
    <property type="match status" value="1"/>
</dbReference>
<dbReference type="InterPro" id="IPR059233">
    <property type="entry name" value="MobB_NdrA/B/Cbk1"/>
</dbReference>
<dbReference type="FunFam" id="3.30.200.20:FF:000290">
    <property type="entry name" value="Non-specific serine/threonine protein kinase"/>
    <property type="match status" value="1"/>
</dbReference>
<feature type="region of interest" description="Disordered" evidence="8">
    <location>
        <begin position="1047"/>
        <end position="1087"/>
    </location>
</feature>
<dbReference type="InterPro" id="IPR011009">
    <property type="entry name" value="Kinase-like_dom_sf"/>
</dbReference>
<reference evidence="11 12" key="1">
    <citation type="journal article" date="2020" name="bioRxiv">
        <title>Sequence and annotation of 42 cannabis genomes reveals extensive copy number variation in cannabinoid synthesis and pathogen resistance genes.</title>
        <authorList>
            <person name="Mckernan K.J."/>
            <person name="Helbert Y."/>
            <person name="Kane L.T."/>
            <person name="Ebling H."/>
            <person name="Zhang L."/>
            <person name="Liu B."/>
            <person name="Eaton Z."/>
            <person name="Mclaughlin S."/>
            <person name="Kingan S."/>
            <person name="Baybayan P."/>
            <person name="Concepcion G."/>
            <person name="Jordan M."/>
            <person name="Riva A."/>
            <person name="Barbazuk W."/>
            <person name="Harkins T."/>
        </authorList>
    </citation>
    <scope>NUCLEOTIDE SEQUENCE [LARGE SCALE GENOMIC DNA]</scope>
    <source>
        <strain evidence="12">cv. Jamaican Lion 4</strain>
        <tissue evidence="11">Leaf</tissue>
    </source>
</reference>
<dbReference type="InterPro" id="IPR000961">
    <property type="entry name" value="AGC-kinase_C"/>
</dbReference>
<feature type="compositionally biased region" description="Polar residues" evidence="8">
    <location>
        <begin position="1728"/>
        <end position="1745"/>
    </location>
</feature>
<gene>
    <name evidence="11" type="ORF">G4B88_007493</name>
</gene>
<dbReference type="SMART" id="SM00220">
    <property type="entry name" value="S_TKc"/>
    <property type="match status" value="1"/>
</dbReference>